<reference evidence="20 21" key="1">
    <citation type="journal article" date="2018" name="BMC Genomics">
        <title>Comparative genome analyses reveal sequence features reflecting distinct modes of host-adaptation between dicot and monocot powdery mildew.</title>
        <authorList>
            <person name="Wu Y."/>
            <person name="Ma X."/>
            <person name="Pan Z."/>
            <person name="Kale S.D."/>
            <person name="Song Y."/>
            <person name="King H."/>
            <person name="Zhang Q."/>
            <person name="Presley C."/>
            <person name="Deng X."/>
            <person name="Wei C.I."/>
            <person name="Xiao S."/>
        </authorList>
    </citation>
    <scope>NUCLEOTIDE SEQUENCE [LARGE SCALE GENOMIC DNA]</scope>
    <source>
        <strain evidence="20">UMSG1</strain>
    </source>
</reference>
<evidence type="ECO:0000256" key="4">
    <source>
        <dbReference type="ARBA" id="ARBA00022676"/>
    </source>
</evidence>
<comment type="catalytic activity">
    <reaction evidence="1">
        <text>Random endo-hydrolysis of N-acetyl-beta-D-glucosaminide (1-&gt;4)-beta-linkages in chitin and chitodextrins.</text>
        <dbReference type="EC" id="3.2.1.14"/>
    </reaction>
</comment>
<evidence type="ECO:0000313" key="21">
    <source>
        <dbReference type="Proteomes" id="UP000285326"/>
    </source>
</evidence>
<dbReference type="EMBL" id="MCBS01022486">
    <property type="protein sequence ID" value="RKF76771.1"/>
    <property type="molecule type" value="Genomic_DNA"/>
</dbReference>
<evidence type="ECO:0000256" key="18">
    <source>
        <dbReference type="SAM" id="SignalP"/>
    </source>
</evidence>
<name>A0A420IQF7_9PEZI</name>
<accession>A0A420IQF7</accession>
<keyword evidence="12" id="KW-0961">Cell wall biogenesis/degradation</keyword>
<dbReference type="GO" id="GO:0098552">
    <property type="term" value="C:side of membrane"/>
    <property type="evidence" value="ECO:0007669"/>
    <property type="project" value="UniProtKB-KW"/>
</dbReference>
<evidence type="ECO:0000256" key="5">
    <source>
        <dbReference type="ARBA" id="ARBA00022679"/>
    </source>
</evidence>
<feature type="active site" description="Nucleophile" evidence="15">
    <location>
        <position position="121"/>
    </location>
</feature>
<evidence type="ECO:0000256" key="6">
    <source>
        <dbReference type="ARBA" id="ARBA00022729"/>
    </source>
</evidence>
<keyword evidence="3" id="KW-0336">GPI-anchor</keyword>
<dbReference type="GO" id="GO:0009277">
    <property type="term" value="C:fungal-type cell wall"/>
    <property type="evidence" value="ECO:0007669"/>
    <property type="project" value="TreeGrafter"/>
</dbReference>
<keyword evidence="4" id="KW-0328">Glycosyltransferase</keyword>
<keyword evidence="11 20" id="KW-0326">Glycosidase</keyword>
<keyword evidence="8 14" id="KW-0472">Membrane</keyword>
<comment type="subcellular location">
    <subcellularLocation>
        <location evidence="2">Membrane</location>
        <topology evidence="2">Lipid-anchor</topology>
        <topology evidence="2">GPI-anchor</topology>
    </subcellularLocation>
</comment>
<dbReference type="PIRSF" id="PIRSF037299">
    <property type="entry name" value="Glycosidase_CRH1_prd"/>
    <property type="match status" value="1"/>
</dbReference>
<feature type="disulfide bond" evidence="16">
    <location>
        <begin position="27"/>
        <end position="34"/>
    </location>
</feature>
<proteinExistence type="inferred from homology"/>
<evidence type="ECO:0000259" key="19">
    <source>
        <dbReference type="PROSITE" id="PS51762"/>
    </source>
</evidence>
<feature type="chain" id="PRO_5019006489" description="Crh-like protein" evidence="18">
    <location>
        <begin position="22"/>
        <end position="382"/>
    </location>
</feature>
<evidence type="ECO:0000256" key="9">
    <source>
        <dbReference type="ARBA" id="ARBA00023180"/>
    </source>
</evidence>
<evidence type="ECO:0000256" key="10">
    <source>
        <dbReference type="ARBA" id="ARBA00023288"/>
    </source>
</evidence>
<feature type="domain" description="GH16" evidence="19">
    <location>
        <begin position="30"/>
        <end position="244"/>
    </location>
</feature>
<evidence type="ECO:0000256" key="14">
    <source>
        <dbReference type="PIRNR" id="PIRNR037299"/>
    </source>
</evidence>
<dbReference type="InterPro" id="IPR050546">
    <property type="entry name" value="Glycosyl_Hydrlase_16"/>
</dbReference>
<dbReference type="GO" id="GO:0008843">
    <property type="term" value="F:endochitinase activity"/>
    <property type="evidence" value="ECO:0007669"/>
    <property type="project" value="UniProtKB-EC"/>
</dbReference>
<evidence type="ECO:0000313" key="20">
    <source>
        <dbReference type="EMBL" id="RKF76771.1"/>
    </source>
</evidence>
<evidence type="ECO:0000256" key="1">
    <source>
        <dbReference type="ARBA" id="ARBA00000822"/>
    </source>
</evidence>
<evidence type="ECO:0000256" key="17">
    <source>
        <dbReference type="SAM" id="MobiDB-lite"/>
    </source>
</evidence>
<protein>
    <recommendedName>
        <fullName evidence="14">Crh-like protein</fullName>
        <ecNumber evidence="14">3.2.-.-</ecNumber>
    </recommendedName>
</protein>
<evidence type="ECO:0000256" key="16">
    <source>
        <dbReference type="PIRSR" id="PIRSR037299-2"/>
    </source>
</evidence>
<evidence type="ECO:0000256" key="3">
    <source>
        <dbReference type="ARBA" id="ARBA00022622"/>
    </source>
</evidence>
<dbReference type="Proteomes" id="UP000285326">
    <property type="component" value="Unassembled WGS sequence"/>
</dbReference>
<evidence type="ECO:0000256" key="11">
    <source>
        <dbReference type="ARBA" id="ARBA00023295"/>
    </source>
</evidence>
<keyword evidence="16" id="KW-1015">Disulfide bond</keyword>
<evidence type="ECO:0000256" key="8">
    <source>
        <dbReference type="ARBA" id="ARBA00023136"/>
    </source>
</evidence>
<dbReference type="AlphaFoldDB" id="A0A420IQF7"/>
<feature type="active site" description="Proton donor" evidence="15">
    <location>
        <position position="125"/>
    </location>
</feature>
<dbReference type="InterPro" id="IPR017168">
    <property type="entry name" value="CHR-like"/>
</dbReference>
<feature type="region of interest" description="Disordered" evidence="17">
    <location>
        <begin position="271"/>
        <end position="341"/>
    </location>
</feature>
<dbReference type="GO" id="GO:0005975">
    <property type="term" value="P:carbohydrate metabolic process"/>
    <property type="evidence" value="ECO:0007669"/>
    <property type="project" value="InterPro"/>
</dbReference>
<organism evidence="20 21">
    <name type="scientific">Golovinomyces cichoracearum</name>
    <dbReference type="NCBI Taxonomy" id="62708"/>
    <lineage>
        <taxon>Eukaryota</taxon>
        <taxon>Fungi</taxon>
        <taxon>Dikarya</taxon>
        <taxon>Ascomycota</taxon>
        <taxon>Pezizomycotina</taxon>
        <taxon>Leotiomycetes</taxon>
        <taxon>Erysiphales</taxon>
        <taxon>Erysiphaceae</taxon>
        <taxon>Golovinomyces</taxon>
    </lineage>
</organism>
<evidence type="ECO:0000256" key="7">
    <source>
        <dbReference type="ARBA" id="ARBA00022801"/>
    </source>
</evidence>
<evidence type="ECO:0000256" key="13">
    <source>
        <dbReference type="ARBA" id="ARBA00038074"/>
    </source>
</evidence>
<comment type="similarity">
    <text evidence="13">Belongs to the glycosyl hydrolase 16 family. CRH1 subfamily.</text>
</comment>
<keyword evidence="5" id="KW-0808">Transferase</keyword>
<dbReference type="InterPro" id="IPR000757">
    <property type="entry name" value="Beta-glucanase-like"/>
</dbReference>
<dbReference type="GO" id="GO:0016757">
    <property type="term" value="F:glycosyltransferase activity"/>
    <property type="evidence" value="ECO:0007669"/>
    <property type="project" value="UniProtKB-KW"/>
</dbReference>
<sequence length="382" mass="40763">MRPISLSLGAFLYMTVSQVKAQTFTDCNPLEKSCPPKPGLGTSVFADFTTGESDYWKPLEPTKVVYDPAEGMKLSIKTPTDSSTMALTKYIMFGHIDMVAKASHGNGIVSSFVLLSQDLDEIDWEWIGGDNNNVQTNFFGKGDTSSYDRATHVPIKAPIETFHTYSLDWTAERIVWLIDGTAVRTVTYTDPITKGGKIYPQSPMQVKVGNWIGCLDASNIQTQGTCQWAGGQADLSKGPFIMSVKSLNVTDYGCGGEYSYSDRSGNWQSIKSTGKCDGKGTGPGIKSNAEPKSPPEIGPVLAPPVKSTPASNSTAPLPGKETGTASKTGYEKPGSLNADSAKTNVSEAVLSTSDASGKSNHTFGKTEAIVCIIGLCLGYLVM</sequence>
<keyword evidence="6 18" id="KW-0732">Signal</keyword>
<keyword evidence="7 14" id="KW-0378">Hydrolase</keyword>
<keyword evidence="9" id="KW-0325">Glycoprotein</keyword>
<feature type="signal peptide" evidence="18">
    <location>
        <begin position="1"/>
        <end position="21"/>
    </location>
</feature>
<evidence type="ECO:0000256" key="12">
    <source>
        <dbReference type="ARBA" id="ARBA00023316"/>
    </source>
</evidence>
<evidence type="ECO:0000256" key="2">
    <source>
        <dbReference type="ARBA" id="ARBA00004589"/>
    </source>
</evidence>
<keyword evidence="10" id="KW-0449">Lipoprotein</keyword>
<dbReference type="PANTHER" id="PTHR10963:SF27">
    <property type="entry name" value="GLYCOSIDASE-RELATED"/>
    <property type="match status" value="1"/>
</dbReference>
<dbReference type="GO" id="GO:0031505">
    <property type="term" value="P:fungal-type cell wall organization"/>
    <property type="evidence" value="ECO:0007669"/>
    <property type="project" value="TreeGrafter"/>
</dbReference>
<dbReference type="PANTHER" id="PTHR10963">
    <property type="entry name" value="GLYCOSYL HYDROLASE-RELATED"/>
    <property type="match status" value="1"/>
</dbReference>
<gene>
    <name evidence="20" type="ORF">GcM1_224018</name>
</gene>
<dbReference type="SUPFAM" id="SSF49899">
    <property type="entry name" value="Concanavalin A-like lectins/glucanases"/>
    <property type="match status" value="1"/>
</dbReference>
<dbReference type="PROSITE" id="PS51762">
    <property type="entry name" value="GH16_2"/>
    <property type="match status" value="1"/>
</dbReference>
<comment type="caution">
    <text evidence="20">The sequence shown here is derived from an EMBL/GenBank/DDBJ whole genome shotgun (WGS) entry which is preliminary data.</text>
</comment>
<evidence type="ECO:0000256" key="15">
    <source>
        <dbReference type="PIRSR" id="PIRSR037299-1"/>
    </source>
</evidence>
<dbReference type="InterPro" id="IPR013320">
    <property type="entry name" value="ConA-like_dom_sf"/>
</dbReference>
<dbReference type="Pfam" id="PF00722">
    <property type="entry name" value="Glyco_hydro_16"/>
    <property type="match status" value="1"/>
</dbReference>
<dbReference type="EC" id="3.2.-.-" evidence="14"/>
<dbReference type="CDD" id="cd02183">
    <property type="entry name" value="GH16_fungal_CRH1_transglycosylase"/>
    <property type="match status" value="1"/>
</dbReference>
<dbReference type="Gene3D" id="2.60.120.200">
    <property type="match status" value="1"/>
</dbReference>